<dbReference type="AlphaFoldDB" id="A0A1I0Q9T7"/>
<evidence type="ECO:0000313" key="1">
    <source>
        <dbReference type="EMBL" id="SEW23787.1"/>
    </source>
</evidence>
<dbReference type="RefSeq" id="WP_092453722.1">
    <property type="nucleotide sequence ID" value="NZ_FOJI01000007.1"/>
</dbReference>
<sequence length="142" mass="16411">MNGNTEMLNFIYQNSEMGVNTLGQIVELVKEPGFKKQLTSQLAEYEKINTEAKEMLNKHGCEEKGINSFDKIKTYLMINIQTLTDKSASHISEMLIIGSNMGMIDAIKNIHRYFEAEKDIVKLMQRLLKFEEENIKKLTEFL</sequence>
<dbReference type="STRING" id="99656.SAMN05421659_107122"/>
<evidence type="ECO:0000313" key="2">
    <source>
        <dbReference type="Proteomes" id="UP000199701"/>
    </source>
</evidence>
<organism evidence="1 2">
    <name type="scientific">[Clostridium] fimetarium</name>
    <dbReference type="NCBI Taxonomy" id="99656"/>
    <lineage>
        <taxon>Bacteria</taxon>
        <taxon>Bacillati</taxon>
        <taxon>Bacillota</taxon>
        <taxon>Clostridia</taxon>
        <taxon>Lachnospirales</taxon>
        <taxon>Lachnospiraceae</taxon>
    </lineage>
</organism>
<dbReference type="EMBL" id="FOJI01000007">
    <property type="protein sequence ID" value="SEW23787.1"/>
    <property type="molecule type" value="Genomic_DNA"/>
</dbReference>
<dbReference type="Proteomes" id="UP000199701">
    <property type="component" value="Unassembled WGS sequence"/>
</dbReference>
<protein>
    <recommendedName>
        <fullName evidence="3">DUF2383 domain-containing protein</fullName>
    </recommendedName>
</protein>
<evidence type="ECO:0008006" key="3">
    <source>
        <dbReference type="Google" id="ProtNLM"/>
    </source>
</evidence>
<accession>A0A1I0Q9T7</accession>
<reference evidence="1 2" key="1">
    <citation type="submission" date="2016-10" db="EMBL/GenBank/DDBJ databases">
        <authorList>
            <person name="de Groot N.N."/>
        </authorList>
    </citation>
    <scope>NUCLEOTIDE SEQUENCE [LARGE SCALE GENOMIC DNA]</scope>
    <source>
        <strain evidence="1 2">DSM 9179</strain>
    </source>
</reference>
<proteinExistence type="predicted"/>
<gene>
    <name evidence="1" type="ORF">SAMN05421659_107122</name>
</gene>
<dbReference type="OrthoDB" id="9792639at2"/>
<keyword evidence="2" id="KW-1185">Reference proteome</keyword>
<name>A0A1I0Q9T7_9FIRM</name>